<dbReference type="Pfam" id="PF21814">
    <property type="entry name" value="DUF6883"/>
    <property type="match status" value="1"/>
</dbReference>
<proteinExistence type="predicted"/>
<evidence type="ECO:0000313" key="3">
    <source>
        <dbReference type="Proteomes" id="UP000631421"/>
    </source>
</evidence>
<dbReference type="RefSeq" id="WP_190353249.1">
    <property type="nucleotide sequence ID" value="NZ_JACJPY010000150.1"/>
</dbReference>
<protein>
    <recommendedName>
        <fullName evidence="1">DUF6883 domain-containing protein</fullName>
    </recommendedName>
</protein>
<reference evidence="2" key="1">
    <citation type="journal article" date="2015" name="ISME J.">
        <title>Draft Genome Sequence of Streptomyces incarnatus NRRL8089, which Produces the Nucleoside Antibiotic Sinefungin.</title>
        <authorList>
            <person name="Oshima K."/>
            <person name="Hattori M."/>
            <person name="Shimizu H."/>
            <person name="Fukuda K."/>
            <person name="Nemoto M."/>
            <person name="Inagaki K."/>
            <person name="Tamura T."/>
        </authorList>
    </citation>
    <scope>NUCLEOTIDE SEQUENCE</scope>
    <source>
        <strain evidence="2">FACHB-1277</strain>
    </source>
</reference>
<name>A0A926UXV5_9CYAN</name>
<keyword evidence="3" id="KW-1185">Reference proteome</keyword>
<dbReference type="AlphaFoldDB" id="A0A926UXV5"/>
<dbReference type="Proteomes" id="UP000631421">
    <property type="component" value="Unassembled WGS sequence"/>
</dbReference>
<evidence type="ECO:0000259" key="1">
    <source>
        <dbReference type="Pfam" id="PF21814"/>
    </source>
</evidence>
<reference evidence="2" key="2">
    <citation type="submission" date="2020-08" db="EMBL/GenBank/DDBJ databases">
        <authorList>
            <person name="Chen M."/>
            <person name="Teng W."/>
            <person name="Zhao L."/>
            <person name="Hu C."/>
            <person name="Zhou Y."/>
            <person name="Han B."/>
            <person name="Song L."/>
            <person name="Shu W."/>
        </authorList>
    </citation>
    <scope>NUCLEOTIDE SEQUENCE</scope>
    <source>
        <strain evidence="2">FACHB-1277</strain>
    </source>
</reference>
<evidence type="ECO:0000313" key="2">
    <source>
        <dbReference type="EMBL" id="MBD2152791.1"/>
    </source>
</evidence>
<accession>A0A926UXV5</accession>
<comment type="caution">
    <text evidence="2">The sequence shown here is derived from an EMBL/GenBank/DDBJ whole genome shotgun (WGS) entry which is preliminary data.</text>
</comment>
<dbReference type="EMBL" id="JACJPY010000150">
    <property type="protein sequence ID" value="MBD2152791.1"/>
    <property type="molecule type" value="Genomic_DNA"/>
</dbReference>
<feature type="domain" description="DUF6883" evidence="1">
    <location>
        <begin position="7"/>
        <end position="104"/>
    </location>
</feature>
<gene>
    <name evidence="2" type="ORF">H6F44_22135</name>
</gene>
<organism evidence="2 3">
    <name type="scientific">Pseudanabaena cinerea FACHB-1277</name>
    <dbReference type="NCBI Taxonomy" id="2949581"/>
    <lineage>
        <taxon>Bacteria</taxon>
        <taxon>Bacillati</taxon>
        <taxon>Cyanobacteriota</taxon>
        <taxon>Cyanophyceae</taxon>
        <taxon>Pseudanabaenales</taxon>
        <taxon>Pseudanabaenaceae</taxon>
        <taxon>Pseudanabaena</taxon>
        <taxon>Pseudanabaena cinerea</taxon>
    </lineage>
</organism>
<sequence length="110" mass="12575">MLLPINAAIAEEKLTKYLLVLLPKDDKSQFLQKAGYTLENWQHLEIDLRAQILTQPAKFVETTIYGSKYRIDATLKGVNGVELEVTTIWMLTNQQAKFVTLVPKRSSDHE</sequence>
<dbReference type="InterPro" id="IPR049250">
    <property type="entry name" value="DUF6883"/>
</dbReference>